<sequence length="185" mass="21469">MKDDKDIEKFYPPEDATEAIRNLSAEQKRRLAAVAKRRAWFAGDPEGLLHEAIASTAEGKRRWNRSVDIVRHLDKVMQSITSNAAKRRKVAADKREELSTREEWRDEEPSTEAALEAREFREEQHAKAIELCGDDWEVQLLVEGLLNNSTPEELVELFGSKTSYETVRRRMNRKIENYRAQGDNR</sequence>
<keyword evidence="3" id="KW-1185">Reference proteome</keyword>
<protein>
    <submittedName>
        <fullName evidence="2">Uncharacterized protein</fullName>
    </submittedName>
</protein>
<dbReference type="HOGENOM" id="CLU_1458825_0_0_5"/>
<name>A0A0B5E2A0_9RHOB</name>
<reference evidence="2 3" key="1">
    <citation type="journal article" date="2014" name="Int. J. Syst. Evol. Microbiol.">
        <title>Celeribacter indicus sp. nov., a polycyclic aromatic hydrocarbon-degrading bacterium from deep-sea sediment and reclassification of Huaishuia halophila as Celeribacter halophilus comb. nov.</title>
        <authorList>
            <person name="Lai Q."/>
            <person name="Cao J."/>
            <person name="Yuan J."/>
            <person name="Li F."/>
            <person name="Shao Z."/>
        </authorList>
    </citation>
    <scope>NUCLEOTIDE SEQUENCE [LARGE SCALE GENOMIC DNA]</scope>
    <source>
        <strain evidence="2">P73</strain>
        <plasmid evidence="3">Plasmid pP73C</plasmid>
    </source>
</reference>
<keyword evidence="2" id="KW-0614">Plasmid</keyword>
<feature type="region of interest" description="Disordered" evidence="1">
    <location>
        <begin position="86"/>
        <end position="114"/>
    </location>
</feature>
<dbReference type="OrthoDB" id="7847169at2"/>
<gene>
    <name evidence="2" type="ORF">P73_4679</name>
</gene>
<feature type="compositionally biased region" description="Basic and acidic residues" evidence="1">
    <location>
        <begin position="90"/>
        <end position="108"/>
    </location>
</feature>
<evidence type="ECO:0000313" key="3">
    <source>
        <dbReference type="Proteomes" id="UP000031521"/>
    </source>
</evidence>
<dbReference type="AlphaFoldDB" id="A0A0B5E2A0"/>
<dbReference type="RefSeq" id="WP_043872304.1">
    <property type="nucleotide sequence ID" value="NZ_CP004396.1"/>
</dbReference>
<proteinExistence type="predicted"/>
<geneLocation type="plasmid" evidence="2 3">
    <name>pP73C</name>
</geneLocation>
<organism evidence="2 3">
    <name type="scientific">Celeribacter indicus</name>
    <dbReference type="NCBI Taxonomy" id="1208324"/>
    <lineage>
        <taxon>Bacteria</taxon>
        <taxon>Pseudomonadati</taxon>
        <taxon>Pseudomonadota</taxon>
        <taxon>Alphaproteobacteria</taxon>
        <taxon>Rhodobacterales</taxon>
        <taxon>Roseobacteraceae</taxon>
        <taxon>Celeribacter</taxon>
    </lineage>
</organism>
<accession>A0A0B5E2A0</accession>
<dbReference type="KEGG" id="cid:P73_4679"/>
<evidence type="ECO:0000256" key="1">
    <source>
        <dbReference type="SAM" id="MobiDB-lite"/>
    </source>
</evidence>
<evidence type="ECO:0000313" key="2">
    <source>
        <dbReference type="EMBL" id="AJE49394.1"/>
    </source>
</evidence>
<dbReference type="Proteomes" id="UP000031521">
    <property type="component" value="Plasmid pP73C"/>
</dbReference>
<dbReference type="EMBL" id="CP004396">
    <property type="protein sequence ID" value="AJE49394.1"/>
    <property type="molecule type" value="Genomic_DNA"/>
</dbReference>